<dbReference type="GO" id="GO:0106310">
    <property type="term" value="F:protein serine kinase activity"/>
    <property type="evidence" value="ECO:0007669"/>
    <property type="project" value="RHEA"/>
</dbReference>
<dbReference type="OrthoDB" id="4062651at2759"/>
<dbReference type="InterPro" id="IPR001245">
    <property type="entry name" value="Ser-Thr/Tyr_kinase_cat_dom"/>
</dbReference>
<dbReference type="SMART" id="SM00108">
    <property type="entry name" value="B_lectin"/>
    <property type="match status" value="1"/>
</dbReference>
<evidence type="ECO:0000256" key="13">
    <source>
        <dbReference type="SAM" id="SignalP"/>
    </source>
</evidence>
<dbReference type="Pfam" id="PF00954">
    <property type="entry name" value="S_locus_glycop"/>
    <property type="match status" value="2"/>
</dbReference>
<evidence type="ECO:0000313" key="17">
    <source>
        <dbReference type="EMBL" id="RWR77130.1"/>
    </source>
</evidence>
<evidence type="ECO:0000256" key="1">
    <source>
        <dbReference type="ARBA" id="ARBA00022527"/>
    </source>
</evidence>
<dbReference type="GO" id="GO:0005524">
    <property type="term" value="F:ATP binding"/>
    <property type="evidence" value="ECO:0007669"/>
    <property type="project" value="UniProtKB-KW"/>
</dbReference>
<dbReference type="CDD" id="cd01098">
    <property type="entry name" value="PAN_AP_plant"/>
    <property type="match status" value="2"/>
</dbReference>
<dbReference type="FunFam" id="2.90.10.10:FF:000005">
    <property type="entry name" value="G-type lectin S-receptor-like serine/threonine-protein kinase"/>
    <property type="match status" value="1"/>
</dbReference>
<dbReference type="EMBL" id="QPKB01000002">
    <property type="protein sequence ID" value="RWR77130.1"/>
    <property type="molecule type" value="Genomic_DNA"/>
</dbReference>
<dbReference type="InterPro" id="IPR000719">
    <property type="entry name" value="Prot_kinase_dom"/>
</dbReference>
<protein>
    <recommendedName>
        <fullName evidence="11">Receptor-like serine/threonine-protein kinase</fullName>
        <ecNumber evidence="11">2.7.11.1</ecNumber>
    </recommendedName>
</protein>
<evidence type="ECO:0000256" key="7">
    <source>
        <dbReference type="ARBA" id="ARBA00023157"/>
    </source>
</evidence>
<evidence type="ECO:0000256" key="12">
    <source>
        <dbReference type="SAM" id="Phobius"/>
    </source>
</evidence>
<keyword evidence="17" id="KW-0675">Receptor</keyword>
<keyword evidence="1 11" id="KW-0723">Serine/threonine-protein kinase</keyword>
<feature type="domain" description="Apple" evidence="16">
    <location>
        <begin position="335"/>
        <end position="417"/>
    </location>
</feature>
<keyword evidence="17" id="KW-0430">Lectin</keyword>
<keyword evidence="8" id="KW-0325">Glycoprotein</keyword>
<dbReference type="Pfam" id="PF08276">
    <property type="entry name" value="PAN_2"/>
    <property type="match status" value="2"/>
</dbReference>
<dbReference type="Gene3D" id="2.90.10.10">
    <property type="entry name" value="Bulb-type lectin domain"/>
    <property type="match status" value="1"/>
</dbReference>
<evidence type="ECO:0000256" key="3">
    <source>
        <dbReference type="ARBA" id="ARBA00022729"/>
    </source>
</evidence>
<evidence type="ECO:0000256" key="10">
    <source>
        <dbReference type="ARBA" id="ARBA00048679"/>
    </source>
</evidence>
<dbReference type="InterPro" id="IPR000858">
    <property type="entry name" value="S_locus_glycoprot_dom"/>
</dbReference>
<feature type="chain" id="PRO_5019227211" description="Receptor-like serine/threonine-protein kinase" evidence="13">
    <location>
        <begin position="20"/>
        <end position="907"/>
    </location>
</feature>
<dbReference type="SMART" id="SM00473">
    <property type="entry name" value="PAN_AP"/>
    <property type="match status" value="2"/>
</dbReference>
<evidence type="ECO:0000259" key="14">
    <source>
        <dbReference type="PROSITE" id="PS50011"/>
    </source>
</evidence>
<keyword evidence="2 11" id="KW-0808">Transferase</keyword>
<keyword evidence="6 11" id="KW-0067">ATP-binding</keyword>
<feature type="domain" description="Protein kinase" evidence="14">
    <location>
        <begin position="660"/>
        <end position="907"/>
    </location>
</feature>
<organism evidence="17 18">
    <name type="scientific">Cinnamomum micranthum f. kanehirae</name>
    <dbReference type="NCBI Taxonomy" id="337451"/>
    <lineage>
        <taxon>Eukaryota</taxon>
        <taxon>Viridiplantae</taxon>
        <taxon>Streptophyta</taxon>
        <taxon>Embryophyta</taxon>
        <taxon>Tracheophyta</taxon>
        <taxon>Spermatophyta</taxon>
        <taxon>Magnoliopsida</taxon>
        <taxon>Magnoliidae</taxon>
        <taxon>Laurales</taxon>
        <taxon>Lauraceae</taxon>
        <taxon>Cinnamomum</taxon>
    </lineage>
</organism>
<comment type="catalytic activity">
    <reaction evidence="9 11">
        <text>L-threonyl-[protein] + ATP = O-phospho-L-threonyl-[protein] + ADP + H(+)</text>
        <dbReference type="Rhea" id="RHEA:46608"/>
        <dbReference type="Rhea" id="RHEA-COMP:11060"/>
        <dbReference type="Rhea" id="RHEA-COMP:11605"/>
        <dbReference type="ChEBI" id="CHEBI:15378"/>
        <dbReference type="ChEBI" id="CHEBI:30013"/>
        <dbReference type="ChEBI" id="CHEBI:30616"/>
        <dbReference type="ChEBI" id="CHEBI:61977"/>
        <dbReference type="ChEBI" id="CHEBI:456216"/>
        <dbReference type="EC" id="2.7.11.1"/>
    </reaction>
</comment>
<dbReference type="PROSITE" id="PS50011">
    <property type="entry name" value="PROTEIN_KINASE_DOM"/>
    <property type="match status" value="1"/>
</dbReference>
<dbReference type="InterPro" id="IPR024171">
    <property type="entry name" value="SRK-like_kinase"/>
</dbReference>
<dbReference type="Gene3D" id="3.30.200.20">
    <property type="entry name" value="Phosphorylase Kinase, domain 1"/>
    <property type="match status" value="1"/>
</dbReference>
<keyword evidence="18" id="KW-1185">Reference proteome</keyword>
<dbReference type="InterPro" id="IPR036426">
    <property type="entry name" value="Bulb-type_lectin_dom_sf"/>
</dbReference>
<comment type="caution">
    <text evidence="17">The sequence shown here is derived from an EMBL/GenBank/DDBJ whole genome shotgun (WGS) entry which is preliminary data.</text>
</comment>
<evidence type="ECO:0000256" key="6">
    <source>
        <dbReference type="ARBA" id="ARBA00022840"/>
    </source>
</evidence>
<feature type="transmembrane region" description="Helical" evidence="12">
    <location>
        <begin position="593"/>
        <end position="615"/>
    </location>
</feature>
<dbReference type="EC" id="2.7.11.1" evidence="11"/>
<dbReference type="Pfam" id="PF07714">
    <property type="entry name" value="PK_Tyr_Ser-Thr"/>
    <property type="match status" value="2"/>
</dbReference>
<comment type="catalytic activity">
    <reaction evidence="10 11">
        <text>L-seryl-[protein] + ATP = O-phospho-L-seryl-[protein] + ADP + H(+)</text>
        <dbReference type="Rhea" id="RHEA:17989"/>
        <dbReference type="Rhea" id="RHEA-COMP:9863"/>
        <dbReference type="Rhea" id="RHEA-COMP:11604"/>
        <dbReference type="ChEBI" id="CHEBI:15378"/>
        <dbReference type="ChEBI" id="CHEBI:29999"/>
        <dbReference type="ChEBI" id="CHEBI:30616"/>
        <dbReference type="ChEBI" id="CHEBI:83421"/>
        <dbReference type="ChEBI" id="CHEBI:456216"/>
        <dbReference type="EC" id="2.7.11.1"/>
    </reaction>
</comment>
<dbReference type="PANTHER" id="PTHR32444">
    <property type="entry name" value="BULB-TYPE LECTIN DOMAIN-CONTAINING PROTEIN"/>
    <property type="match status" value="1"/>
</dbReference>
<dbReference type="InterPro" id="IPR001480">
    <property type="entry name" value="Bulb-type_lectin_dom"/>
</dbReference>
<evidence type="ECO:0000256" key="4">
    <source>
        <dbReference type="ARBA" id="ARBA00022741"/>
    </source>
</evidence>
<evidence type="ECO:0000256" key="9">
    <source>
        <dbReference type="ARBA" id="ARBA00047899"/>
    </source>
</evidence>
<reference evidence="17 18" key="1">
    <citation type="journal article" date="2019" name="Nat. Plants">
        <title>Stout camphor tree genome fills gaps in understanding of flowering plant genome evolution.</title>
        <authorList>
            <person name="Chaw S.M."/>
            <person name="Liu Y.C."/>
            <person name="Wu Y.W."/>
            <person name="Wang H.Y."/>
            <person name="Lin C.I."/>
            <person name="Wu C.S."/>
            <person name="Ke H.M."/>
            <person name="Chang L.Y."/>
            <person name="Hsu C.Y."/>
            <person name="Yang H.T."/>
            <person name="Sudianto E."/>
            <person name="Hsu M.H."/>
            <person name="Wu K.P."/>
            <person name="Wang L.N."/>
            <person name="Leebens-Mack J.H."/>
            <person name="Tsai I.J."/>
        </authorList>
    </citation>
    <scope>NUCLEOTIDE SEQUENCE [LARGE SCALE GENOMIC DNA]</scope>
    <source>
        <strain evidence="18">cv. Chaw 1501</strain>
        <tissue evidence="17">Young leaves</tissue>
    </source>
</reference>
<keyword evidence="3 13" id="KW-0732">Signal</keyword>
<keyword evidence="5 11" id="KW-0418">Kinase</keyword>
<gene>
    <name evidence="17" type="ORF">CKAN_00560400</name>
</gene>
<name>A0A443NF22_9MAGN</name>
<dbReference type="InterPro" id="IPR003609">
    <property type="entry name" value="Pan_app"/>
</dbReference>
<sequence length="907" mass="101275">MFQPPWLVALIFFPVLCNSTDTITPDQTIRDGETLISAGEIFALGFFSPGKSKNRYVGIWYNKIPNQTVVWTANIENPLGNSSGVLTIKGGNLVLLDGGHNNNNNITLWSTNVSTISNYSSAKLKDSGNLVLADAHKRILWESFDHPTNTLVPGMKFGLNRRTGLNWNLTSWKSGDDPAPGDFSVGLDPQGVPQYYLRKGSDPIWRSGPWNGQRLSGVPIMNRDSVFSWRYVANDDEIYVMSSGNDTSITSRFVLEDSGLFRRLMWNDKNHRWNSMGEVSQDRCDRYANCGAYGSCDPNRVDECECLRGFEPKTPSDWELRVWLGGCVRRTSLDCEGKGDGFLRSEHVKVPDTSRSWVVPGLSLEACKEECLKKCSCTAYASADITEGGRGCLMWDGVLVDLRVYSNGGQDIYTRVAASELDWLMSYINPELTHLLMAQSPLAIVRMMWNDKNRQWNLMSEVTQDRCDRYANCGAYASCDPCRVGECECLRGKGVGFLRLERVKVPDTSRSWVEPGLSLEACKEECLKKCSCSAYASANISKGGLGCLMWDGDLVDLRVYSDGGQDIYTRVAAFELDGGTIGHSGGLQGKKKLLVTILIVIPGSLLFALFGYCWWRKAKGFDMNGRRDVGLNDNDIEENGESSELLLFNISVIATATNNFSESNMLGKGGFGPVYKGQLLNGQMIAVKRLSKNSTQGIQEFKNEVTLIAKLQHRNLVRLLGYCISGQEKILIYEYMINKSLDSLIFGINLIILYGYMSPEYAMNGRFSVKSDAFSFGVILLEIISGKKNNHYNDCRSMNLIGHVWEMWKEGRVLELADSSMNIVSYESEVLRCIQVGLLCVQDKAKDRPNMSSVVFMLSNETTTMLSPKQPAFCYEKGNWSDYLQLPTNEIVSCSTNEVTMTKMEAR</sequence>
<evidence type="ECO:0000256" key="2">
    <source>
        <dbReference type="ARBA" id="ARBA00022679"/>
    </source>
</evidence>
<dbReference type="PIRSF" id="PIRSF000641">
    <property type="entry name" value="SRK"/>
    <property type="match status" value="1"/>
</dbReference>
<evidence type="ECO:0000256" key="8">
    <source>
        <dbReference type="ARBA" id="ARBA00023180"/>
    </source>
</evidence>
<keyword evidence="12" id="KW-0472">Membrane</keyword>
<dbReference type="InterPro" id="IPR011009">
    <property type="entry name" value="Kinase-like_dom_sf"/>
</dbReference>
<dbReference type="CDD" id="cd00028">
    <property type="entry name" value="B_lectin"/>
    <property type="match status" value="1"/>
</dbReference>
<accession>A0A443NF22</accession>
<evidence type="ECO:0000313" key="18">
    <source>
        <dbReference type="Proteomes" id="UP000283530"/>
    </source>
</evidence>
<dbReference type="SUPFAM" id="SSF56112">
    <property type="entry name" value="Protein kinase-like (PK-like)"/>
    <property type="match status" value="1"/>
</dbReference>
<keyword evidence="12" id="KW-0812">Transmembrane</keyword>
<keyword evidence="7" id="KW-1015">Disulfide bond</keyword>
<dbReference type="Gene3D" id="1.10.510.10">
    <property type="entry name" value="Transferase(Phosphotransferase) domain 1"/>
    <property type="match status" value="1"/>
</dbReference>
<evidence type="ECO:0000256" key="11">
    <source>
        <dbReference type="PIRNR" id="PIRNR000641"/>
    </source>
</evidence>
<dbReference type="Pfam" id="PF01453">
    <property type="entry name" value="B_lectin"/>
    <property type="match status" value="1"/>
</dbReference>
<evidence type="ECO:0000259" key="15">
    <source>
        <dbReference type="PROSITE" id="PS50927"/>
    </source>
</evidence>
<dbReference type="FunFam" id="3.30.200.20:FF:000195">
    <property type="entry name" value="G-type lectin S-receptor-like serine/threonine-protein kinase"/>
    <property type="match status" value="1"/>
</dbReference>
<dbReference type="SUPFAM" id="SSF51110">
    <property type="entry name" value="alpha-D-mannose-specific plant lectins"/>
    <property type="match status" value="1"/>
</dbReference>
<dbReference type="PANTHER" id="PTHR32444:SF63">
    <property type="entry name" value="G-TYPE LECTIN S-RECEPTOR-LIKE SERINE_THREONINE-PROTEIN KINASE RKS1"/>
    <property type="match status" value="1"/>
</dbReference>
<comment type="similarity">
    <text evidence="11">Belongs to the protein kinase superfamily. Ser/Thr protein kinase family.</text>
</comment>
<dbReference type="GO" id="GO:0048544">
    <property type="term" value="P:recognition of pollen"/>
    <property type="evidence" value="ECO:0007669"/>
    <property type="project" value="InterPro"/>
</dbReference>
<proteinExistence type="inferred from homology"/>
<dbReference type="AlphaFoldDB" id="A0A443NF22"/>
<dbReference type="FunFam" id="1.10.510.10:FF:001722">
    <property type="entry name" value="G-type lectin S-receptor-like serine/threonine-protein kinase B120"/>
    <property type="match status" value="1"/>
</dbReference>
<dbReference type="GO" id="GO:0004674">
    <property type="term" value="F:protein serine/threonine kinase activity"/>
    <property type="evidence" value="ECO:0007669"/>
    <property type="project" value="UniProtKB-KW"/>
</dbReference>
<evidence type="ECO:0000259" key="16">
    <source>
        <dbReference type="PROSITE" id="PS50948"/>
    </source>
</evidence>
<dbReference type="Proteomes" id="UP000283530">
    <property type="component" value="Unassembled WGS sequence"/>
</dbReference>
<feature type="domain" description="Bulb-type lectin" evidence="15">
    <location>
        <begin position="20"/>
        <end position="145"/>
    </location>
</feature>
<feature type="signal peptide" evidence="13">
    <location>
        <begin position="1"/>
        <end position="19"/>
    </location>
</feature>
<dbReference type="GO" id="GO:0030246">
    <property type="term" value="F:carbohydrate binding"/>
    <property type="evidence" value="ECO:0007669"/>
    <property type="project" value="UniProtKB-KW"/>
</dbReference>
<keyword evidence="4 11" id="KW-0547">Nucleotide-binding</keyword>
<keyword evidence="12" id="KW-1133">Transmembrane helix</keyword>
<dbReference type="PROSITE" id="PS50927">
    <property type="entry name" value="BULB_LECTIN"/>
    <property type="match status" value="1"/>
</dbReference>
<evidence type="ECO:0000256" key="5">
    <source>
        <dbReference type="ARBA" id="ARBA00022777"/>
    </source>
</evidence>
<dbReference type="PROSITE" id="PS50948">
    <property type="entry name" value="PAN"/>
    <property type="match status" value="2"/>
</dbReference>
<feature type="domain" description="Apple" evidence="16">
    <location>
        <begin position="489"/>
        <end position="572"/>
    </location>
</feature>